<dbReference type="CDD" id="cd07333">
    <property type="entry name" value="M48C_bepA_like"/>
    <property type="match status" value="1"/>
</dbReference>
<dbReference type="AlphaFoldDB" id="A0A4R1BN23"/>
<dbReference type="GO" id="GO:0016020">
    <property type="term" value="C:membrane"/>
    <property type="evidence" value="ECO:0007669"/>
    <property type="project" value="TreeGrafter"/>
</dbReference>
<comment type="caution">
    <text evidence="9">The sequence shown here is derived from an EMBL/GenBank/DDBJ whole genome shotgun (WGS) entry which is preliminary data.</text>
</comment>
<keyword evidence="2" id="KW-0645">Protease</keyword>
<evidence type="ECO:0000256" key="4">
    <source>
        <dbReference type="ARBA" id="ARBA00022801"/>
    </source>
</evidence>
<dbReference type="GO" id="GO:0046872">
    <property type="term" value="F:metal ion binding"/>
    <property type="evidence" value="ECO:0007669"/>
    <property type="project" value="UniProtKB-KW"/>
</dbReference>
<dbReference type="InterPro" id="IPR051156">
    <property type="entry name" value="Mito/Outer_Membr_Metalloprot"/>
</dbReference>
<keyword evidence="7" id="KW-0732">Signal</keyword>
<dbReference type="Gene3D" id="3.40.1000.10">
    <property type="entry name" value="Mog1/PsbP, alpha/beta/alpha sandwich"/>
    <property type="match status" value="1"/>
</dbReference>
<dbReference type="InterPro" id="IPR001915">
    <property type="entry name" value="Peptidase_M48"/>
</dbReference>
<organism evidence="9 10">
    <name type="scientific">Flaviaesturariibacter flavus</name>
    <dbReference type="NCBI Taxonomy" id="2502780"/>
    <lineage>
        <taxon>Bacteria</taxon>
        <taxon>Pseudomonadati</taxon>
        <taxon>Bacteroidota</taxon>
        <taxon>Chitinophagia</taxon>
        <taxon>Chitinophagales</taxon>
        <taxon>Chitinophagaceae</taxon>
        <taxon>Flaviaestuariibacter</taxon>
    </lineage>
</organism>
<dbReference type="Proteomes" id="UP000295334">
    <property type="component" value="Unassembled WGS sequence"/>
</dbReference>
<protein>
    <submittedName>
        <fullName evidence="9">Peptidase M48</fullName>
    </submittedName>
</protein>
<feature type="signal peptide" evidence="7">
    <location>
        <begin position="1"/>
        <end position="21"/>
    </location>
</feature>
<dbReference type="EMBL" id="SJZI01000002">
    <property type="protein sequence ID" value="TCJ18960.1"/>
    <property type="molecule type" value="Genomic_DNA"/>
</dbReference>
<dbReference type="PANTHER" id="PTHR22726">
    <property type="entry name" value="METALLOENDOPEPTIDASE OMA1"/>
    <property type="match status" value="1"/>
</dbReference>
<dbReference type="GO" id="GO:0004222">
    <property type="term" value="F:metalloendopeptidase activity"/>
    <property type="evidence" value="ECO:0007669"/>
    <property type="project" value="InterPro"/>
</dbReference>
<evidence type="ECO:0000256" key="2">
    <source>
        <dbReference type="ARBA" id="ARBA00022670"/>
    </source>
</evidence>
<evidence type="ECO:0000256" key="6">
    <source>
        <dbReference type="ARBA" id="ARBA00023049"/>
    </source>
</evidence>
<keyword evidence="4" id="KW-0378">Hydrolase</keyword>
<sequence length="487" mass="52947">MKRIFLYGGVALSLALANSCARNPVTGKKQVVFTSEASEIQQGAAADPEVVAQFGLYPDSALQRYFREHGLALAAQSHRPGLQWSYKILDSDVINAFATPGGYVYFTRGIMAYFNDEAQMEGVLGHETGHVTARHSVIQQRNQILGQAGVLATVIVNPNLGQVAQTASQGLGLLMLKFSRDDERQADELGVEYSTKMGYDAKHMAAFFQTLQRETQSHGGSTLPPFLSTHPDPGDRFVTVSQLAEQWQQKTGKTSGLLVNRDSYLRRIEGITYGADPRQGFVEAGAFYHPDLKFQFPVPSGWQTQNTPAQFQMAPQDGSALMVLTLAPGNDLNTAATQQLQKFGLESRESRSSTVNGNPALIVVADQAAQASQGGQTGAVTRTLNYFIQYGGAIYHLIGATSSQNFATYQSTFTNVMEGFRQLTDPNKLNRKPERVRLRTVGSATTLRQALTGFGVPQARLEELAILNGMQLTDNLAAGTLIKTVGQ</sequence>
<evidence type="ECO:0000313" key="10">
    <source>
        <dbReference type="Proteomes" id="UP000295334"/>
    </source>
</evidence>
<reference evidence="9 10" key="1">
    <citation type="submission" date="2019-03" db="EMBL/GenBank/DDBJ databases">
        <authorList>
            <person name="Kim M.K.M."/>
        </authorList>
    </citation>
    <scope>NUCLEOTIDE SEQUENCE [LARGE SCALE GENOMIC DNA]</scope>
    <source>
        <strain evidence="9 10">17J68-12</strain>
    </source>
</reference>
<name>A0A4R1BN23_9BACT</name>
<dbReference type="Pfam" id="PF01435">
    <property type="entry name" value="Peptidase_M48"/>
    <property type="match status" value="1"/>
</dbReference>
<keyword evidence="6" id="KW-0482">Metalloprotease</keyword>
<evidence type="ECO:0000256" key="5">
    <source>
        <dbReference type="ARBA" id="ARBA00022833"/>
    </source>
</evidence>
<dbReference type="Gene3D" id="3.30.2010.10">
    <property type="entry name" value="Metalloproteases ('zincins'), catalytic domain"/>
    <property type="match status" value="1"/>
</dbReference>
<keyword evidence="5" id="KW-0862">Zinc</keyword>
<keyword evidence="10" id="KW-1185">Reference proteome</keyword>
<evidence type="ECO:0000256" key="7">
    <source>
        <dbReference type="SAM" id="SignalP"/>
    </source>
</evidence>
<evidence type="ECO:0000259" key="8">
    <source>
        <dbReference type="Pfam" id="PF01435"/>
    </source>
</evidence>
<accession>A0A4R1BN23</accession>
<evidence type="ECO:0000313" key="9">
    <source>
        <dbReference type="EMBL" id="TCJ18960.1"/>
    </source>
</evidence>
<evidence type="ECO:0000256" key="3">
    <source>
        <dbReference type="ARBA" id="ARBA00022723"/>
    </source>
</evidence>
<dbReference type="RefSeq" id="WP_131445749.1">
    <property type="nucleotide sequence ID" value="NZ_SJZI01000002.1"/>
</dbReference>
<comment type="cofactor">
    <cofactor evidence="1">
        <name>Zn(2+)</name>
        <dbReference type="ChEBI" id="CHEBI:29105"/>
    </cofactor>
</comment>
<proteinExistence type="predicted"/>
<keyword evidence="3" id="KW-0479">Metal-binding</keyword>
<dbReference type="GO" id="GO:0051603">
    <property type="term" value="P:proteolysis involved in protein catabolic process"/>
    <property type="evidence" value="ECO:0007669"/>
    <property type="project" value="TreeGrafter"/>
</dbReference>
<evidence type="ECO:0000256" key="1">
    <source>
        <dbReference type="ARBA" id="ARBA00001947"/>
    </source>
</evidence>
<gene>
    <name evidence="9" type="ORF">EPD60_00675</name>
</gene>
<dbReference type="PANTHER" id="PTHR22726:SF24">
    <property type="entry name" value="M48 FAMILY METALLOPEPTIDASE"/>
    <property type="match status" value="1"/>
</dbReference>
<feature type="domain" description="Peptidase M48" evidence="8">
    <location>
        <begin position="63"/>
        <end position="241"/>
    </location>
</feature>
<dbReference type="OrthoDB" id="9810445at2"/>
<feature type="chain" id="PRO_5020612192" evidence="7">
    <location>
        <begin position="22"/>
        <end position="487"/>
    </location>
</feature>